<evidence type="ECO:0008006" key="4">
    <source>
        <dbReference type="Google" id="ProtNLM"/>
    </source>
</evidence>
<gene>
    <name evidence="2" type="ORF">G6O67_001011</name>
</gene>
<dbReference type="EMBL" id="JAAVMX010000002">
    <property type="protein sequence ID" value="KAF4511801.1"/>
    <property type="molecule type" value="Genomic_DNA"/>
</dbReference>
<dbReference type="Proteomes" id="UP000557566">
    <property type="component" value="Unassembled WGS sequence"/>
</dbReference>
<proteinExistence type="predicted"/>
<keyword evidence="1" id="KW-0472">Membrane</keyword>
<keyword evidence="3" id="KW-1185">Reference proteome</keyword>
<sequence length="81" mass="8737">MTPAATAARAAARRPFSVLTSLRTAARSSPFPRPPTSQKAARPDWAREFKRAGSQALVFFPGFAVLLGWPFLAKSLVDGHV</sequence>
<protein>
    <recommendedName>
        <fullName evidence="4">Pantothenate transporter liz1</fullName>
    </recommendedName>
</protein>
<reference evidence="2 3" key="1">
    <citation type="journal article" date="2020" name="Genome Biol. Evol.">
        <title>A new high-quality draft genome assembly of the Chinese cordyceps Ophiocordyceps sinensis.</title>
        <authorList>
            <person name="Shu R."/>
            <person name="Zhang J."/>
            <person name="Meng Q."/>
            <person name="Zhang H."/>
            <person name="Zhou G."/>
            <person name="Li M."/>
            <person name="Wu P."/>
            <person name="Zhao Y."/>
            <person name="Chen C."/>
            <person name="Qin Q."/>
        </authorList>
    </citation>
    <scope>NUCLEOTIDE SEQUENCE [LARGE SCALE GENOMIC DNA]</scope>
    <source>
        <strain evidence="2 3">IOZ07</strain>
    </source>
</reference>
<dbReference type="OrthoDB" id="4829316at2759"/>
<keyword evidence="1" id="KW-0812">Transmembrane</keyword>
<evidence type="ECO:0000313" key="2">
    <source>
        <dbReference type="EMBL" id="KAF4511801.1"/>
    </source>
</evidence>
<evidence type="ECO:0000256" key="1">
    <source>
        <dbReference type="SAM" id="Phobius"/>
    </source>
</evidence>
<keyword evidence="1" id="KW-1133">Transmembrane helix</keyword>
<dbReference type="AlphaFoldDB" id="A0A8H4PWQ5"/>
<name>A0A8H4PWQ5_9HYPO</name>
<comment type="caution">
    <text evidence="2">The sequence shown here is derived from an EMBL/GenBank/DDBJ whole genome shotgun (WGS) entry which is preliminary data.</text>
</comment>
<organism evidence="2 3">
    <name type="scientific">Ophiocordyceps sinensis</name>
    <dbReference type="NCBI Taxonomy" id="72228"/>
    <lineage>
        <taxon>Eukaryota</taxon>
        <taxon>Fungi</taxon>
        <taxon>Dikarya</taxon>
        <taxon>Ascomycota</taxon>
        <taxon>Pezizomycotina</taxon>
        <taxon>Sordariomycetes</taxon>
        <taxon>Hypocreomycetidae</taxon>
        <taxon>Hypocreales</taxon>
        <taxon>Ophiocordycipitaceae</taxon>
        <taxon>Ophiocordyceps</taxon>
    </lineage>
</organism>
<accession>A0A8H4PWQ5</accession>
<feature type="transmembrane region" description="Helical" evidence="1">
    <location>
        <begin position="52"/>
        <end position="72"/>
    </location>
</feature>
<evidence type="ECO:0000313" key="3">
    <source>
        <dbReference type="Proteomes" id="UP000557566"/>
    </source>
</evidence>